<feature type="transmembrane region" description="Helical" evidence="1">
    <location>
        <begin position="104"/>
        <end position="131"/>
    </location>
</feature>
<organism evidence="2 3">
    <name type="scientific">Funiculus sociatus GB2-A5</name>
    <dbReference type="NCBI Taxonomy" id="2933946"/>
    <lineage>
        <taxon>Bacteria</taxon>
        <taxon>Bacillati</taxon>
        <taxon>Cyanobacteriota</taxon>
        <taxon>Cyanophyceae</taxon>
        <taxon>Coleofasciculales</taxon>
        <taxon>Coleofasciculaceae</taxon>
        <taxon>Funiculus</taxon>
    </lineage>
</organism>
<dbReference type="RefSeq" id="WP_190422383.1">
    <property type="nucleotide sequence ID" value="NZ_JAMPKK010000045.1"/>
</dbReference>
<reference evidence="2 3" key="1">
    <citation type="submission" date="2022-04" db="EMBL/GenBank/DDBJ databases">
        <title>Positive selection, recombination, and allopatry shape intraspecific diversity of widespread and dominant cyanobacteria.</title>
        <authorList>
            <person name="Wei J."/>
            <person name="Shu W."/>
            <person name="Hu C."/>
        </authorList>
    </citation>
    <scope>NUCLEOTIDE SEQUENCE [LARGE SCALE GENOMIC DNA]</scope>
    <source>
        <strain evidence="2 3">GB2-A5</strain>
    </source>
</reference>
<keyword evidence="1" id="KW-0472">Membrane</keyword>
<accession>A0ABV0JV93</accession>
<protein>
    <submittedName>
        <fullName evidence="2">Actin-binding WH2 domain-containing protein</fullName>
    </submittedName>
</protein>
<dbReference type="EMBL" id="JAMPKK010000045">
    <property type="protein sequence ID" value="MEP0866542.1"/>
    <property type="molecule type" value="Genomic_DNA"/>
</dbReference>
<feature type="transmembrane region" description="Helical" evidence="1">
    <location>
        <begin position="76"/>
        <end position="97"/>
    </location>
</feature>
<evidence type="ECO:0000256" key="1">
    <source>
        <dbReference type="SAM" id="Phobius"/>
    </source>
</evidence>
<feature type="transmembrane region" description="Helical" evidence="1">
    <location>
        <begin position="137"/>
        <end position="159"/>
    </location>
</feature>
<evidence type="ECO:0000313" key="3">
    <source>
        <dbReference type="Proteomes" id="UP001442494"/>
    </source>
</evidence>
<evidence type="ECO:0000313" key="2">
    <source>
        <dbReference type="EMBL" id="MEP0866542.1"/>
    </source>
</evidence>
<keyword evidence="3" id="KW-1185">Reference proteome</keyword>
<feature type="transmembrane region" description="Helical" evidence="1">
    <location>
        <begin position="39"/>
        <end position="56"/>
    </location>
</feature>
<proteinExistence type="predicted"/>
<keyword evidence="1" id="KW-1133">Transmembrane helix</keyword>
<feature type="transmembrane region" description="Helical" evidence="1">
    <location>
        <begin position="180"/>
        <end position="198"/>
    </location>
</feature>
<dbReference type="Proteomes" id="UP001442494">
    <property type="component" value="Unassembled WGS sequence"/>
</dbReference>
<sequence length="233" mass="26410">MIQRKFQATQYFGVLMQLLRDRSSFMEEIRQGVRLPSKIISLLVCSSIFFAFYGAIIGSSHSVLQALSSAFKLPCLYLMTLILCLPTLYFFSIIFGSSRSIGQYFAILMTCVAVISVLLFSLAPVTLFFMITAYNYQFFKLLNVFMFAVTGFIGITFLYQGMQSMSEPDKEGQDTRTNILKFWLVLYALVGCQLGWTLRPFFGSAGEFEVFRGMQGNFYLDIVKAIGEILGFN</sequence>
<keyword evidence="1" id="KW-0812">Transmembrane</keyword>
<gene>
    <name evidence="2" type="ORF">NDI37_18970</name>
</gene>
<comment type="caution">
    <text evidence="2">The sequence shown here is derived from an EMBL/GenBank/DDBJ whole genome shotgun (WGS) entry which is preliminary data.</text>
</comment>
<name>A0ABV0JV93_9CYAN</name>